<reference evidence="1 2" key="1">
    <citation type="submission" date="2022-06" db="EMBL/GenBank/DDBJ databases">
        <title>Runella sp. S5 genome sequencing.</title>
        <authorList>
            <person name="Park S."/>
        </authorList>
    </citation>
    <scope>NUCLEOTIDE SEQUENCE [LARGE SCALE GENOMIC DNA]</scope>
    <source>
        <strain evidence="1 2">S5</strain>
    </source>
</reference>
<evidence type="ECO:0000313" key="1">
    <source>
        <dbReference type="EMBL" id="MCP1384468.1"/>
    </source>
</evidence>
<keyword evidence="2" id="KW-1185">Reference proteome</keyword>
<dbReference type="RefSeq" id="WP_253530032.1">
    <property type="nucleotide sequence ID" value="NZ_JAMZEL010000008.1"/>
</dbReference>
<gene>
    <name evidence="1" type="ORF">NCI00_18665</name>
</gene>
<dbReference type="Proteomes" id="UP001204772">
    <property type="component" value="Unassembled WGS sequence"/>
</dbReference>
<dbReference type="EMBL" id="JAMZEL010000008">
    <property type="protein sequence ID" value="MCP1384468.1"/>
    <property type="molecule type" value="Genomic_DNA"/>
</dbReference>
<proteinExistence type="predicted"/>
<sequence>MDDIFRNIVGSEKNRRQFADKVNSTKYDLDELLSEFMGISMKFYEKGTSSEEQAKFPKKEITLEKDGQVVTVPIALNVYEDLITIINTMYPSLIAPFHHYNNYIEYYLKDFLWDDIKYSIREDEPRDSNTLRRTKYQIEIQAMLMSLKAGLDRFIILFSYYFKGISPYTTFGRYKEDKDKYEGFMFTVAANKDTDELMNFIYDNYFDWIKIAVAPRDTITHYNDLGIYYEFNSEIQGDIPVHFNERLIKEKGKENTPVYIYKHDSIKEFTESWKVFIHKVFTALIKKELITYSPKF</sequence>
<name>A0ABT1FUX9_9BACT</name>
<protein>
    <submittedName>
        <fullName evidence="1">Uncharacterized protein</fullName>
    </submittedName>
</protein>
<evidence type="ECO:0000313" key="2">
    <source>
        <dbReference type="Proteomes" id="UP001204772"/>
    </source>
</evidence>
<accession>A0ABT1FUX9</accession>
<comment type="caution">
    <text evidence="1">The sequence shown here is derived from an EMBL/GenBank/DDBJ whole genome shotgun (WGS) entry which is preliminary data.</text>
</comment>
<organism evidence="1 2">
    <name type="scientific">Runella salmonicolor</name>
    <dbReference type="NCBI Taxonomy" id="2950278"/>
    <lineage>
        <taxon>Bacteria</taxon>
        <taxon>Pseudomonadati</taxon>
        <taxon>Bacteroidota</taxon>
        <taxon>Cytophagia</taxon>
        <taxon>Cytophagales</taxon>
        <taxon>Spirosomataceae</taxon>
        <taxon>Runella</taxon>
    </lineage>
</organism>